<gene>
    <name evidence="3" type="ORF">HMPREF0493_0588</name>
</gene>
<proteinExistence type="predicted"/>
<dbReference type="InterPro" id="IPR028932">
    <property type="entry name" value="TerB-C"/>
</dbReference>
<dbReference type="eggNOG" id="ENOG502ZCFF">
    <property type="taxonomic scope" value="Bacteria"/>
</dbReference>
<evidence type="ECO:0000259" key="2">
    <source>
        <dbReference type="Pfam" id="PF15615"/>
    </source>
</evidence>
<feature type="domain" description="TerB N-terminal" evidence="1">
    <location>
        <begin position="176"/>
        <end position="385"/>
    </location>
</feature>
<name>D4YSW0_9LACO</name>
<evidence type="ECO:0008006" key="5">
    <source>
        <dbReference type="Google" id="ProtNLM"/>
    </source>
</evidence>
<dbReference type="InterPro" id="IPR025266">
    <property type="entry name" value="TerB_N"/>
</dbReference>
<dbReference type="Proteomes" id="UP000004069">
    <property type="component" value="Unassembled WGS sequence"/>
</dbReference>
<dbReference type="EMBL" id="ADNY01000022">
    <property type="protein sequence ID" value="EFG55763.1"/>
    <property type="molecule type" value="Genomic_DNA"/>
</dbReference>
<dbReference type="STRING" id="83683.B1745_05675"/>
<dbReference type="Pfam" id="PF15615">
    <property type="entry name" value="TerB_C"/>
    <property type="match status" value="1"/>
</dbReference>
<evidence type="ECO:0000313" key="3">
    <source>
        <dbReference type="EMBL" id="EFG55763.1"/>
    </source>
</evidence>
<keyword evidence="4" id="KW-1185">Reference proteome</keyword>
<protein>
    <recommendedName>
        <fullName evidence="5">TerB-C domain-containing protein</fullName>
    </recommendedName>
</protein>
<dbReference type="Pfam" id="PF13208">
    <property type="entry name" value="TerB_N"/>
    <property type="match status" value="1"/>
</dbReference>
<organism evidence="3 4">
    <name type="scientific">Lactobacillus amylolyticus DSM 11664</name>
    <dbReference type="NCBI Taxonomy" id="585524"/>
    <lineage>
        <taxon>Bacteria</taxon>
        <taxon>Bacillati</taxon>
        <taxon>Bacillota</taxon>
        <taxon>Bacilli</taxon>
        <taxon>Lactobacillales</taxon>
        <taxon>Lactobacillaceae</taxon>
        <taxon>Lactobacillus</taxon>
    </lineage>
</organism>
<evidence type="ECO:0000259" key="1">
    <source>
        <dbReference type="Pfam" id="PF13208"/>
    </source>
</evidence>
<accession>D4YSW0</accession>
<comment type="caution">
    <text evidence="3">The sequence shown here is derived from an EMBL/GenBank/DDBJ whole genome shotgun (WGS) entry which is preliminary data.</text>
</comment>
<sequence length="634" mass="74801">MITLIQKNKITCYNNRTYVRKRGPVALNFNDLSKFVFKKYGLKFFPAVPGSTELYLLKSPVDGSYFAMMSRIRQGDHFIATLDLRCGSFSDMIRDLPGFSTPFRLKISDWVGVWLNQVHRDAIENAFDYAFRLAMNGEEDKAIDRQPFIYVPGEAADEKYQAQAIKSRDKTLAKRHEQDVPAAIQKMRASYDYSILPAKGKAKNFYHQAQLMKNYQDNYQNPVVFKRYYPAFHDMTVPQLRTYFTWRQKIRSGEYEKTSTSYAFVYVFELLNNVGIDDPAEGFKQLRIFQKNYVQKFDLELESYLKQWLKDYVLYYHLPQKNQLVFADELKQDLQYHILLHPEDYSAHELLAAVKHFSTYLDKNVTAKKMGPQFEQVFKEIWQVVLQAKLKNGQDFFSKYIAQRHLLVENLFAGAVFYWRNHDFEPLVVDSERKYFYQNQEWYCSSLFPIKRQKSELNAFLHETDRLLREKMHFGQKLKPRKLEKEFLQAIADGIAEYQKQVEKAKRPHIKINFANLDQIRADASETRDSLLTDEEKQLEKEESQQPVLPKKSETLKTENNYGLTKDEMHLLMGLLNNEDWQSYIKQHHLMVSILADGINDKLFDEIGDAVIDFDENNQPEIIEDYLPDLKEIF</sequence>
<dbReference type="AlphaFoldDB" id="D4YSW0"/>
<feature type="domain" description="TerB-C" evidence="2">
    <location>
        <begin position="495"/>
        <end position="631"/>
    </location>
</feature>
<reference evidence="3 4" key="1">
    <citation type="submission" date="2010-04" db="EMBL/GenBank/DDBJ databases">
        <authorList>
            <person name="Muzny D."/>
            <person name="Qin X."/>
            <person name="Deng J."/>
            <person name="Jiang H."/>
            <person name="Liu Y."/>
            <person name="Qu J."/>
            <person name="Song X.-Z."/>
            <person name="Zhang L."/>
            <person name="Thornton R."/>
            <person name="Coyle M."/>
            <person name="Francisco L."/>
            <person name="Jackson L."/>
            <person name="Javaid M."/>
            <person name="Korchina V."/>
            <person name="Kovar C."/>
            <person name="Mata R."/>
            <person name="Mathew T."/>
            <person name="Ngo R."/>
            <person name="Nguyen L."/>
            <person name="Nguyen N."/>
            <person name="Okwuonu G."/>
            <person name="Ongeri F."/>
            <person name="Pham C."/>
            <person name="Simmons D."/>
            <person name="Wilczek-Boney K."/>
            <person name="Hale W."/>
            <person name="Jakkamsetti A."/>
            <person name="Pham P."/>
            <person name="Ruth R."/>
            <person name="San Lucas F."/>
            <person name="Warren J."/>
            <person name="Zhang J."/>
            <person name="Zhao Z."/>
            <person name="Zhou C."/>
            <person name="Zhu D."/>
            <person name="Lee S."/>
            <person name="Bess C."/>
            <person name="Blankenburg K."/>
            <person name="Forbes L."/>
            <person name="Fu Q."/>
            <person name="Gubbala S."/>
            <person name="Hirani K."/>
            <person name="Jayaseelan J.C."/>
            <person name="Lara F."/>
            <person name="Munidasa M."/>
            <person name="Palculict T."/>
            <person name="Patil S."/>
            <person name="Pu L.-L."/>
            <person name="Saada N."/>
            <person name="Tang L."/>
            <person name="Weissenberger G."/>
            <person name="Zhu Y."/>
            <person name="Hemphill L."/>
            <person name="Shang Y."/>
            <person name="Youmans B."/>
            <person name="Ayvaz T."/>
            <person name="Ross M."/>
            <person name="Santibanez J."/>
            <person name="Aqrawi P."/>
            <person name="Gross S."/>
            <person name="Joshi V."/>
            <person name="Fowler G."/>
            <person name="Nazareth L."/>
            <person name="Reid J."/>
            <person name="Worley K."/>
            <person name="Petrosino J."/>
            <person name="Highlander S."/>
            <person name="Gibbs R."/>
        </authorList>
    </citation>
    <scope>NUCLEOTIDE SEQUENCE [LARGE SCALE GENOMIC DNA]</scope>
    <source>
        <strain evidence="3 4">DSM 11664</strain>
    </source>
</reference>
<evidence type="ECO:0000313" key="4">
    <source>
        <dbReference type="Proteomes" id="UP000004069"/>
    </source>
</evidence>